<evidence type="ECO:0000313" key="1">
    <source>
        <dbReference type="EMBL" id="AFS80557.1"/>
    </source>
</evidence>
<dbReference type="InterPro" id="IPR015867">
    <property type="entry name" value="N-reg_PII/ATP_PRibTrfase_C"/>
</dbReference>
<dbReference type="SMART" id="SM00938">
    <property type="entry name" value="P-II"/>
    <property type="match status" value="1"/>
</dbReference>
<dbReference type="PATRIC" id="fig|1229908.8.peg.710"/>
<dbReference type="SUPFAM" id="SSF54913">
    <property type="entry name" value="GlnB-like"/>
    <property type="match status" value="1"/>
</dbReference>
<name>K0B5Y9_9ARCH</name>
<dbReference type="InterPro" id="IPR002187">
    <property type="entry name" value="N-reg_PII"/>
</dbReference>
<proteinExistence type="predicted"/>
<dbReference type="InterPro" id="IPR011322">
    <property type="entry name" value="N-reg_PII-like_a/b"/>
</dbReference>
<dbReference type="STRING" id="1229908.NKOR_03315"/>
<accession>K0B5Y9</accession>
<dbReference type="HOGENOM" id="CLU_082268_0_1_2"/>
<dbReference type="PRINTS" id="PR00340">
    <property type="entry name" value="PIIGLNB"/>
</dbReference>
<dbReference type="Proteomes" id="UP000006101">
    <property type="component" value="Chromosome"/>
</dbReference>
<dbReference type="EMBL" id="CP003842">
    <property type="protein sequence ID" value="AFS80557.1"/>
    <property type="molecule type" value="Genomic_DNA"/>
</dbReference>
<dbReference type="Pfam" id="PF00543">
    <property type="entry name" value="P-II"/>
    <property type="match status" value="1"/>
</dbReference>
<protein>
    <submittedName>
        <fullName evidence="1">Nitrogen regulatory protein P-II</fullName>
    </submittedName>
</protein>
<dbReference type="RefSeq" id="WP_014962945.1">
    <property type="nucleotide sequence ID" value="NC_018655.1"/>
</dbReference>
<dbReference type="KEGG" id="nkr:NKOR_03315"/>
<dbReference type="AlphaFoldDB" id="K0B5Y9"/>
<dbReference type="GeneID" id="13726106"/>
<evidence type="ECO:0000313" key="2">
    <source>
        <dbReference type="Proteomes" id="UP000006101"/>
    </source>
</evidence>
<reference evidence="1 2" key="1">
    <citation type="journal article" date="2012" name="J. Bacteriol.">
        <title>Draft Genome Sequence of an Ammonia-Oxidizing Archaeon, "Candidatus Nitrosopumilus koreensis" AR1, from Marine Sediment.</title>
        <authorList>
            <person name="Park S.J."/>
            <person name="Kim J.G."/>
            <person name="Jung M.Y."/>
            <person name="Kim S.J."/>
            <person name="Cha I.T."/>
            <person name="Kwon K."/>
            <person name="Lee J.H."/>
            <person name="Rhee S.K."/>
        </authorList>
    </citation>
    <scope>NUCLEOTIDE SEQUENCE [LARGE SCALE GENOMIC DNA]</scope>
    <source>
        <strain evidence="1 2">AR1</strain>
    </source>
</reference>
<dbReference type="Gene3D" id="3.30.70.120">
    <property type="match status" value="1"/>
</dbReference>
<organism evidence="1 2">
    <name type="scientific">Candidatus Nitrosopumilus koreensis AR1</name>
    <dbReference type="NCBI Taxonomy" id="1229908"/>
    <lineage>
        <taxon>Archaea</taxon>
        <taxon>Nitrososphaerota</taxon>
        <taxon>Nitrososphaeria</taxon>
        <taxon>Nitrosopumilales</taxon>
        <taxon>Nitrosopumilaceae</taxon>
        <taxon>Nitrosopumilus</taxon>
    </lineage>
</organism>
<dbReference type="GO" id="GO:0006808">
    <property type="term" value="P:regulation of nitrogen utilization"/>
    <property type="evidence" value="ECO:0007669"/>
    <property type="project" value="InterPro"/>
</dbReference>
<gene>
    <name evidence="1" type="ORF">NKOR_03315</name>
</gene>
<dbReference type="PROSITE" id="PS51343">
    <property type="entry name" value="PII_GLNB_DOM"/>
    <property type="match status" value="1"/>
</dbReference>
<keyword evidence="2" id="KW-1185">Reference proteome</keyword>
<sequence>MYKIKAIVRNSTLSDVKKSLMDISTFSAYQVQITEISYAHKGLKSDISNYIPKSKIELLCADKDKEEIISTIQKTASTGQKDDGVVVSYKIDKFGKICDIGVDLITY</sequence>
<dbReference type="GO" id="GO:0030234">
    <property type="term" value="F:enzyme regulator activity"/>
    <property type="evidence" value="ECO:0007669"/>
    <property type="project" value="InterPro"/>
</dbReference>